<dbReference type="GO" id="GO:0005886">
    <property type="term" value="C:plasma membrane"/>
    <property type="evidence" value="ECO:0007669"/>
    <property type="project" value="TreeGrafter"/>
</dbReference>
<dbReference type="EMBL" id="STGU01000007">
    <property type="protein sequence ID" value="THV34809.1"/>
    <property type="molecule type" value="Genomic_DNA"/>
</dbReference>
<accession>A0A4S8Q2I7</accession>
<dbReference type="GO" id="GO:0052621">
    <property type="term" value="F:diguanylate cyclase activity"/>
    <property type="evidence" value="ECO:0007669"/>
    <property type="project" value="UniProtKB-EC"/>
</dbReference>
<evidence type="ECO:0000313" key="6">
    <source>
        <dbReference type="EMBL" id="THV34809.1"/>
    </source>
</evidence>
<keyword evidence="3" id="KW-0472">Membrane</keyword>
<dbReference type="CDD" id="cd01949">
    <property type="entry name" value="GGDEF"/>
    <property type="match status" value="1"/>
</dbReference>
<dbReference type="NCBIfam" id="TIGR00254">
    <property type="entry name" value="GGDEF"/>
    <property type="match status" value="1"/>
</dbReference>
<evidence type="ECO:0000259" key="5">
    <source>
        <dbReference type="PROSITE" id="PS50887"/>
    </source>
</evidence>
<dbReference type="RefSeq" id="WP_136541558.1">
    <property type="nucleotide sequence ID" value="NZ_STGU01000007.1"/>
</dbReference>
<evidence type="ECO:0000256" key="2">
    <source>
        <dbReference type="ARBA" id="ARBA00034247"/>
    </source>
</evidence>
<evidence type="ECO:0000256" key="1">
    <source>
        <dbReference type="ARBA" id="ARBA00012528"/>
    </source>
</evidence>
<proteinExistence type="predicted"/>
<dbReference type="Pfam" id="PF00990">
    <property type="entry name" value="GGDEF"/>
    <property type="match status" value="1"/>
</dbReference>
<feature type="transmembrane region" description="Helical" evidence="3">
    <location>
        <begin position="15"/>
        <end position="36"/>
    </location>
</feature>
<dbReference type="InterPro" id="IPR000160">
    <property type="entry name" value="GGDEF_dom"/>
</dbReference>
<dbReference type="SUPFAM" id="SSF55073">
    <property type="entry name" value="Nucleotide cyclase"/>
    <property type="match status" value="1"/>
</dbReference>
<dbReference type="AlphaFoldDB" id="A0A4S8Q2I7"/>
<evidence type="ECO:0000256" key="3">
    <source>
        <dbReference type="SAM" id="Phobius"/>
    </source>
</evidence>
<dbReference type="InterPro" id="IPR043128">
    <property type="entry name" value="Rev_trsase/Diguanyl_cyclase"/>
</dbReference>
<dbReference type="EC" id="2.7.7.65" evidence="1"/>
<organism evidence="6 7">
    <name type="scientific">Rhizobium rosettiformans W3</name>
    <dbReference type="NCBI Taxonomy" id="538378"/>
    <lineage>
        <taxon>Bacteria</taxon>
        <taxon>Pseudomonadati</taxon>
        <taxon>Pseudomonadota</taxon>
        <taxon>Alphaproteobacteria</taxon>
        <taxon>Hyphomicrobiales</taxon>
        <taxon>Rhizobiaceae</taxon>
        <taxon>Rhizobium/Agrobacterium group</taxon>
        <taxon>Rhizobium</taxon>
    </lineage>
</organism>
<evidence type="ECO:0000259" key="4">
    <source>
        <dbReference type="PROSITE" id="PS50885"/>
    </source>
</evidence>
<dbReference type="PANTHER" id="PTHR45138:SF9">
    <property type="entry name" value="DIGUANYLATE CYCLASE DGCM-RELATED"/>
    <property type="match status" value="1"/>
</dbReference>
<sequence length="290" mass="30959">MVWDGTNRANWRRSIVLKIFLICFVCIHIPLIALLLNFGTGTGSDAWSIGLVVLGATLVGTAACLAAMWWLTLPLRNLASVISRYRAGGVFAEEQLSKYGNDEIAVVTRAVCGMVGEISALAERVEGQPALDPLTGLLNGSAAYSVQLPYFPSDSVGGTAITLAVFELEGIETLGARHGRETADLALVAVGDVVRRYFLPRQVAARMSGTTFVLLFSGDTPDAVFACCEAIRKSVAELEVGPLAAGSLRVTFGIAVRQSSEPIADLLHKADMALFRAKDMLRTGLETLRS</sequence>
<dbReference type="InterPro" id="IPR003660">
    <property type="entry name" value="HAMP_dom"/>
</dbReference>
<keyword evidence="3" id="KW-0812">Transmembrane</keyword>
<dbReference type="Gene3D" id="3.30.70.270">
    <property type="match status" value="1"/>
</dbReference>
<protein>
    <recommendedName>
        <fullName evidence="1">diguanylate cyclase</fullName>
        <ecNumber evidence="1">2.7.7.65</ecNumber>
    </recommendedName>
</protein>
<dbReference type="PROSITE" id="PS50885">
    <property type="entry name" value="HAMP"/>
    <property type="match status" value="1"/>
</dbReference>
<reference evidence="6 7" key="1">
    <citation type="submission" date="2019-04" db="EMBL/GenBank/DDBJ databases">
        <title>genome sequence of strain W3.</title>
        <authorList>
            <person name="Gao J."/>
            <person name="Sun J."/>
        </authorList>
    </citation>
    <scope>NUCLEOTIDE SEQUENCE [LARGE SCALE GENOMIC DNA]</scope>
    <source>
        <strain evidence="6 7">W3</strain>
    </source>
</reference>
<comment type="caution">
    <text evidence="6">The sequence shown here is derived from an EMBL/GenBank/DDBJ whole genome shotgun (WGS) entry which is preliminary data.</text>
</comment>
<feature type="domain" description="GGDEF" evidence="5">
    <location>
        <begin position="159"/>
        <end position="290"/>
    </location>
</feature>
<feature type="transmembrane region" description="Helical" evidence="3">
    <location>
        <begin position="48"/>
        <end position="71"/>
    </location>
</feature>
<dbReference type="Proteomes" id="UP000307378">
    <property type="component" value="Unassembled WGS sequence"/>
</dbReference>
<comment type="catalytic activity">
    <reaction evidence="2">
        <text>2 GTP = 3',3'-c-di-GMP + 2 diphosphate</text>
        <dbReference type="Rhea" id="RHEA:24898"/>
        <dbReference type="ChEBI" id="CHEBI:33019"/>
        <dbReference type="ChEBI" id="CHEBI:37565"/>
        <dbReference type="ChEBI" id="CHEBI:58805"/>
        <dbReference type="EC" id="2.7.7.65"/>
    </reaction>
</comment>
<feature type="domain" description="HAMP" evidence="4">
    <location>
        <begin position="69"/>
        <end position="123"/>
    </location>
</feature>
<dbReference type="GO" id="GO:0007165">
    <property type="term" value="P:signal transduction"/>
    <property type="evidence" value="ECO:0007669"/>
    <property type="project" value="InterPro"/>
</dbReference>
<keyword evidence="3" id="KW-1133">Transmembrane helix</keyword>
<dbReference type="GO" id="GO:0043709">
    <property type="term" value="P:cell adhesion involved in single-species biofilm formation"/>
    <property type="evidence" value="ECO:0007669"/>
    <property type="project" value="TreeGrafter"/>
</dbReference>
<dbReference type="InterPro" id="IPR050469">
    <property type="entry name" value="Diguanylate_Cyclase"/>
</dbReference>
<gene>
    <name evidence="6" type="ORF">FAA86_14095</name>
</gene>
<name>A0A4S8Q2I7_9HYPH</name>
<dbReference type="GO" id="GO:1902201">
    <property type="term" value="P:negative regulation of bacterial-type flagellum-dependent cell motility"/>
    <property type="evidence" value="ECO:0007669"/>
    <property type="project" value="TreeGrafter"/>
</dbReference>
<evidence type="ECO:0000313" key="7">
    <source>
        <dbReference type="Proteomes" id="UP000307378"/>
    </source>
</evidence>
<dbReference type="PROSITE" id="PS50887">
    <property type="entry name" value="GGDEF"/>
    <property type="match status" value="1"/>
</dbReference>
<dbReference type="InterPro" id="IPR029787">
    <property type="entry name" value="Nucleotide_cyclase"/>
</dbReference>
<dbReference type="PANTHER" id="PTHR45138">
    <property type="entry name" value="REGULATORY COMPONENTS OF SENSORY TRANSDUCTION SYSTEM"/>
    <property type="match status" value="1"/>
</dbReference>
<dbReference type="SMART" id="SM00267">
    <property type="entry name" value="GGDEF"/>
    <property type="match status" value="1"/>
</dbReference>